<evidence type="ECO:0000313" key="2">
    <source>
        <dbReference type="Proteomes" id="UP000510643"/>
    </source>
</evidence>
<dbReference type="KEGG" id="efal:FH779_09300"/>
<dbReference type="EMBL" id="CP040908">
    <property type="protein sequence ID" value="QLL58267.1"/>
    <property type="molecule type" value="Genomic_DNA"/>
</dbReference>
<proteinExistence type="predicted"/>
<evidence type="ECO:0000313" key="1">
    <source>
        <dbReference type="EMBL" id="QLL58267.1"/>
    </source>
</evidence>
<dbReference type="AlphaFoldDB" id="A0A7H9DST2"/>
<sequence>MSQYYNEKICSLVEKLYISSGNSKERLSECQEKIISCYLASKTANLSDEANEFWNKFNEEYLSKINIYEDNRAKNVNLYSLLSKKRFKSLEKYYLFFLEEYSKI</sequence>
<accession>A0A7H9DST2</accession>
<protein>
    <submittedName>
        <fullName evidence="1">Uncharacterized protein</fullName>
    </submittedName>
</protein>
<dbReference type="GeneID" id="78401652"/>
<gene>
    <name evidence="1" type="ORF">FH779_09300</name>
</gene>
<organism evidence="1 2">
    <name type="scientific">Empedobacter falsenii</name>
    <dbReference type="NCBI Taxonomy" id="343874"/>
    <lineage>
        <taxon>Bacteria</taxon>
        <taxon>Pseudomonadati</taxon>
        <taxon>Bacteroidota</taxon>
        <taxon>Flavobacteriia</taxon>
        <taxon>Flavobacteriales</taxon>
        <taxon>Weeksellaceae</taxon>
        <taxon>Empedobacter</taxon>
    </lineage>
</organism>
<reference evidence="1 2" key="1">
    <citation type="submission" date="2019-06" db="EMBL/GenBank/DDBJ databases">
        <title>Emergence of pandrug resistant Empedobacter falsenii in China.</title>
        <authorList>
            <person name="Dong N."/>
            <person name="Chen S."/>
            <person name="Zhang R."/>
        </authorList>
    </citation>
    <scope>NUCLEOTIDE SEQUENCE [LARGE SCALE GENOMIC DNA]</scope>
    <source>
        <strain evidence="1 2">1681-1</strain>
    </source>
</reference>
<dbReference type="Proteomes" id="UP000510643">
    <property type="component" value="Chromosome"/>
</dbReference>
<name>A0A7H9DST2_9FLAO</name>
<dbReference type="RefSeq" id="WP_180904448.1">
    <property type="nucleotide sequence ID" value="NZ_CP040908.1"/>
</dbReference>
<keyword evidence="2" id="KW-1185">Reference proteome</keyword>